<reference evidence="1" key="1">
    <citation type="submission" date="2022-11" db="EMBL/GenBank/DDBJ databases">
        <title>Chitin-degrading and fungicidal potential of chitinolytic bacterial strains from marine environment of the Pacific Ocean regions.</title>
        <authorList>
            <person name="Pentekhina I."/>
            <person name="Nedashkovskaya O."/>
            <person name="Seitkalieva A."/>
            <person name="Podvolotskaya A."/>
            <person name="Tekutyeva L."/>
            <person name="Balabanova L."/>
        </authorList>
    </citation>
    <scope>NUCLEOTIDE SEQUENCE</scope>
    <source>
        <strain evidence="1">KMM 6838</strain>
    </source>
</reference>
<dbReference type="AlphaFoldDB" id="A0AB35HZF8"/>
<evidence type="ECO:0000313" key="1">
    <source>
        <dbReference type="EMBL" id="MCX2802249.1"/>
    </source>
</evidence>
<organism evidence="1 2">
    <name type="scientific">Microbulbifer thermotolerans</name>
    <dbReference type="NCBI Taxonomy" id="252514"/>
    <lineage>
        <taxon>Bacteria</taxon>
        <taxon>Pseudomonadati</taxon>
        <taxon>Pseudomonadota</taxon>
        <taxon>Gammaproteobacteria</taxon>
        <taxon>Cellvibrionales</taxon>
        <taxon>Microbulbiferaceae</taxon>
        <taxon>Microbulbifer</taxon>
    </lineage>
</organism>
<dbReference type="Proteomes" id="UP001209730">
    <property type="component" value="Unassembled WGS sequence"/>
</dbReference>
<gene>
    <name evidence="1" type="ORF">OQJ68_10675</name>
</gene>
<dbReference type="InterPro" id="IPR010633">
    <property type="entry name" value="Phage_lambda_GpZ"/>
</dbReference>
<comment type="caution">
    <text evidence="1">The sequence shown here is derived from an EMBL/GenBank/DDBJ whole genome shotgun (WGS) entry which is preliminary data.</text>
</comment>
<proteinExistence type="predicted"/>
<name>A0AB35HZF8_MICTH</name>
<dbReference type="RefSeq" id="WP_266066226.1">
    <property type="nucleotide sequence ID" value="NZ_JAPHQB010000015.1"/>
</dbReference>
<sequence length="197" mass="22176">MLTIHSDLAKLERKLGSLGSGIVPRAASQAINRTIRSVNSVAVKAEATDTGVKQKEIREAHRLYLANRNKLQAAIDAYRARAKNLIEFVRPSQRKPNYFNSRDRRGRYKSAGVRAKAWGKTKTYRGTFIQQVRNGKLLVLKRKPAGPRGGTTEGVVGPSPRNVFASNRLQEIMKRRAQERLSIELSRSISNEIRKLK</sequence>
<evidence type="ECO:0000313" key="2">
    <source>
        <dbReference type="Proteomes" id="UP001209730"/>
    </source>
</evidence>
<dbReference type="EMBL" id="JAPHQB010000015">
    <property type="protein sequence ID" value="MCX2802249.1"/>
    <property type="molecule type" value="Genomic_DNA"/>
</dbReference>
<accession>A0AB35HZF8</accession>
<dbReference type="Pfam" id="PF06763">
    <property type="entry name" value="Minor_tail_Z"/>
    <property type="match status" value="1"/>
</dbReference>
<protein>
    <submittedName>
        <fullName evidence="1">Phage tail protein</fullName>
    </submittedName>
</protein>